<name>A0ABR2JBA2_9PEZI</name>
<feature type="region of interest" description="Disordered" evidence="1">
    <location>
        <begin position="1"/>
        <end position="29"/>
    </location>
</feature>
<protein>
    <submittedName>
        <fullName evidence="2">Uncharacterized protein</fullName>
    </submittedName>
</protein>
<evidence type="ECO:0000256" key="1">
    <source>
        <dbReference type="SAM" id="MobiDB-lite"/>
    </source>
</evidence>
<feature type="compositionally biased region" description="Gly residues" evidence="1">
    <location>
        <begin position="113"/>
        <end position="123"/>
    </location>
</feature>
<proteinExistence type="predicted"/>
<sequence>MGPPLQGTARGNNGNHAAPDAPFPGPEPKCRVIVGPPSHVLSGERFNRPLVVLGPLRASYWHLTLLNMATGDDAELIYPQSVEFATGSVTESSGESGGSAGGSSPARDPTEGEGQGEGQGGQGQSRQNRPHRMFNLQVGTTAPTPSGYVTDPELLEVHEEPQGWGYAVWPELSIEEVGPQWTIWVRAMDERDDPIGAVKTTPVRVQAIGTEFAVPQPETFPIDQMKWLQRLQIKNAEHEIIAPFKDEFWGSQDPADTVAIDGVGEDEAPD</sequence>
<gene>
    <name evidence="2" type="ORF">PGQ11_005377</name>
</gene>
<accession>A0ABR2JBA2</accession>
<dbReference type="EMBL" id="JAPCWZ010000003">
    <property type="protein sequence ID" value="KAK8874863.1"/>
    <property type="molecule type" value="Genomic_DNA"/>
</dbReference>
<organism evidence="2 3">
    <name type="scientific">Apiospora arundinis</name>
    <dbReference type="NCBI Taxonomy" id="335852"/>
    <lineage>
        <taxon>Eukaryota</taxon>
        <taxon>Fungi</taxon>
        <taxon>Dikarya</taxon>
        <taxon>Ascomycota</taxon>
        <taxon>Pezizomycotina</taxon>
        <taxon>Sordariomycetes</taxon>
        <taxon>Xylariomycetidae</taxon>
        <taxon>Amphisphaeriales</taxon>
        <taxon>Apiosporaceae</taxon>
        <taxon>Apiospora</taxon>
    </lineage>
</organism>
<reference evidence="2 3" key="1">
    <citation type="journal article" date="2024" name="IMA Fungus">
        <title>Apiospora arundinis, a panoply of carbohydrate-active enzymes and secondary metabolites.</title>
        <authorList>
            <person name="Sorensen T."/>
            <person name="Petersen C."/>
            <person name="Muurmann A.T."/>
            <person name="Christiansen J.V."/>
            <person name="Brundto M.L."/>
            <person name="Overgaard C.K."/>
            <person name="Boysen A.T."/>
            <person name="Wollenberg R.D."/>
            <person name="Larsen T.O."/>
            <person name="Sorensen J.L."/>
            <person name="Nielsen K.L."/>
            <person name="Sondergaard T.E."/>
        </authorList>
    </citation>
    <scope>NUCLEOTIDE SEQUENCE [LARGE SCALE GENOMIC DNA]</scope>
    <source>
        <strain evidence="2 3">AAU 773</strain>
    </source>
</reference>
<evidence type="ECO:0000313" key="3">
    <source>
        <dbReference type="Proteomes" id="UP001390339"/>
    </source>
</evidence>
<keyword evidence="3" id="KW-1185">Reference proteome</keyword>
<dbReference type="Proteomes" id="UP001390339">
    <property type="component" value="Unassembled WGS sequence"/>
</dbReference>
<comment type="caution">
    <text evidence="2">The sequence shown here is derived from an EMBL/GenBank/DDBJ whole genome shotgun (WGS) entry which is preliminary data.</text>
</comment>
<evidence type="ECO:0000313" key="2">
    <source>
        <dbReference type="EMBL" id="KAK8874863.1"/>
    </source>
</evidence>
<feature type="region of interest" description="Disordered" evidence="1">
    <location>
        <begin position="88"/>
        <end position="128"/>
    </location>
</feature>